<dbReference type="PANTHER" id="PTHR30347">
    <property type="entry name" value="POTASSIUM CHANNEL RELATED"/>
    <property type="match status" value="1"/>
</dbReference>
<comment type="caution">
    <text evidence="13">The sequence shown here is derived from an EMBL/GenBank/DDBJ whole genome shotgun (WGS) entry which is preliminary data.</text>
</comment>
<dbReference type="InterPro" id="IPR011014">
    <property type="entry name" value="MscS_channel_TM-2"/>
</dbReference>
<dbReference type="SUPFAM" id="SSF82689">
    <property type="entry name" value="Mechanosensitive channel protein MscS (YggB), C-terminal domain"/>
    <property type="match status" value="1"/>
</dbReference>
<evidence type="ECO:0000256" key="7">
    <source>
        <dbReference type="SAM" id="Coils"/>
    </source>
</evidence>
<dbReference type="InterPro" id="IPR023408">
    <property type="entry name" value="MscS_beta-dom_sf"/>
</dbReference>
<dbReference type="AlphaFoldDB" id="A0A6V8LSQ1"/>
<evidence type="ECO:0000259" key="12">
    <source>
        <dbReference type="Pfam" id="PF21082"/>
    </source>
</evidence>
<feature type="compositionally biased region" description="Low complexity" evidence="8">
    <location>
        <begin position="32"/>
        <end position="58"/>
    </location>
</feature>
<feature type="transmembrane region" description="Helical" evidence="9">
    <location>
        <begin position="494"/>
        <end position="516"/>
    </location>
</feature>
<evidence type="ECO:0000256" key="5">
    <source>
        <dbReference type="ARBA" id="ARBA00022989"/>
    </source>
</evidence>
<accession>A0A6V8LSQ1</accession>
<feature type="transmembrane region" description="Helical" evidence="9">
    <location>
        <begin position="317"/>
        <end position="336"/>
    </location>
</feature>
<keyword evidence="4 9" id="KW-0812">Transmembrane</keyword>
<dbReference type="InterPro" id="IPR052702">
    <property type="entry name" value="MscS-like_channel"/>
</dbReference>
<dbReference type="Gene3D" id="1.10.287.1260">
    <property type="match status" value="1"/>
</dbReference>
<dbReference type="InterPro" id="IPR049278">
    <property type="entry name" value="MS_channel_C"/>
</dbReference>
<dbReference type="RefSeq" id="WP_173082817.1">
    <property type="nucleotide sequence ID" value="NZ_BLTE01000005.1"/>
</dbReference>
<feature type="domain" description="Mechanosensitive ion channel MscS" evidence="11">
    <location>
        <begin position="627"/>
        <end position="694"/>
    </location>
</feature>
<dbReference type="SUPFAM" id="SSF82861">
    <property type="entry name" value="Mechanosensitive channel protein MscS (YggB), transmembrane region"/>
    <property type="match status" value="1"/>
</dbReference>
<evidence type="ECO:0000256" key="6">
    <source>
        <dbReference type="ARBA" id="ARBA00023136"/>
    </source>
</evidence>
<reference evidence="13 14" key="1">
    <citation type="submission" date="2020-04" db="EMBL/GenBank/DDBJ databases">
        <authorList>
            <consortium name="Desulfovibrio sp. FSS-1 genome sequencing consortium"/>
            <person name="Shimoshige H."/>
            <person name="Kobayashi H."/>
            <person name="Maekawa T."/>
        </authorList>
    </citation>
    <scope>NUCLEOTIDE SEQUENCE [LARGE SCALE GENOMIC DNA]</scope>
    <source>
        <strain evidence="13 14">SIID29052-01</strain>
    </source>
</reference>
<feature type="signal peptide" evidence="10">
    <location>
        <begin position="1"/>
        <end position="29"/>
    </location>
</feature>
<evidence type="ECO:0000256" key="10">
    <source>
        <dbReference type="SAM" id="SignalP"/>
    </source>
</evidence>
<sequence>MHASHPTIRRFAALVLALALLAWTAPGRAQDKQPQQQPQAQAQPQDKPQDKPAPQEQPDSWKLVLQRNYEELQYQIDYVDGVSQKLPGMVSRTRQDLSALRKKLDELMVLTKVSGSSPVELRAVLAGLDILKAKVEAVAQPFSKADVDLKNFQERMAELEGEFARQHATGPQEDAQKTLNEFLGDLRKLKGKLGRVKTVLDQGLSPTRDIQTGIGRLSQAINDRIPRAWKDYYLNQGKGFLTAGAWAEAAQRVQDLPRLAATYLSLFNSGDARLLDVLPRLGGLAAVLCLGAFLALRKARDRFPDLPPARRMLFLSWFALGVATLWATSGPAFVMVRAEASAIAEILLSRGLLGFSRLLGGLGAAPGARRGDGLGTAWTLFVLACLFQLPWLPEAPRGALWVLALLAAGWITARTSPAEAPSLGARMARAGGWLYPLLCLPALLGWVNMTLLAAMGWFLLLAFLQAGVGLHALLSRAASEPREEPSAECARLLLSGLALPAVALAMAGCWMFWLSMSMGGTSVFLALVGQDVGEEGFSLDLAGAAGLFAGFFLARAFTRVAHRLVTDLPRRYPGLELGVVNLLETIATYLIWGVYALAALRTVGAGFTSLAVVAGGLSVGVGFGLQNIINNFISGLILLFGRAVQAGDVLQIGETWGVVKRVNIRNTVVQTFDNATLFVPNSELIAQKILNWSHNDRRIRRHLDVGVAYGSDTAQVQELLARAASAAPGVLASPAPSAQLKAFGAQGMVFRITFWVDDLDNAGKALSRTHMEVERILREHGVAITPPVGA</sequence>
<evidence type="ECO:0000256" key="1">
    <source>
        <dbReference type="ARBA" id="ARBA00004651"/>
    </source>
</evidence>
<keyword evidence="5 9" id="KW-1133">Transmembrane helix</keyword>
<keyword evidence="6 9" id="KW-0472">Membrane</keyword>
<feature type="chain" id="PRO_5028861344" evidence="10">
    <location>
        <begin position="30"/>
        <end position="790"/>
    </location>
</feature>
<name>A0A6V8LSQ1_9BACT</name>
<evidence type="ECO:0000256" key="9">
    <source>
        <dbReference type="SAM" id="Phobius"/>
    </source>
</evidence>
<dbReference type="Gene3D" id="3.30.70.100">
    <property type="match status" value="1"/>
</dbReference>
<organism evidence="13 14">
    <name type="scientific">Fundidesulfovibrio magnetotacticus</name>
    <dbReference type="NCBI Taxonomy" id="2730080"/>
    <lineage>
        <taxon>Bacteria</taxon>
        <taxon>Pseudomonadati</taxon>
        <taxon>Thermodesulfobacteriota</taxon>
        <taxon>Desulfovibrionia</taxon>
        <taxon>Desulfovibrionales</taxon>
        <taxon>Desulfovibrionaceae</taxon>
        <taxon>Fundidesulfovibrio</taxon>
    </lineage>
</organism>
<keyword evidence="3" id="KW-1003">Cell membrane</keyword>
<feature type="transmembrane region" description="Helical" evidence="9">
    <location>
        <begin position="536"/>
        <end position="557"/>
    </location>
</feature>
<dbReference type="InterPro" id="IPR006685">
    <property type="entry name" value="MscS_channel_2nd"/>
</dbReference>
<feature type="transmembrane region" description="Helical" evidence="9">
    <location>
        <begin position="578"/>
        <end position="598"/>
    </location>
</feature>
<dbReference type="PANTHER" id="PTHR30347:SF1">
    <property type="entry name" value="MECHANOSENSITIVE CHANNEL MSCK"/>
    <property type="match status" value="1"/>
</dbReference>
<comment type="subcellular location">
    <subcellularLocation>
        <location evidence="1">Cell membrane</location>
        <topology evidence="1">Multi-pass membrane protein</topology>
    </subcellularLocation>
</comment>
<dbReference type="Pfam" id="PF21082">
    <property type="entry name" value="MS_channel_3rd"/>
    <property type="match status" value="1"/>
</dbReference>
<keyword evidence="10" id="KW-0732">Signal</keyword>
<keyword evidence="14" id="KW-1185">Reference proteome</keyword>
<evidence type="ECO:0000259" key="11">
    <source>
        <dbReference type="Pfam" id="PF00924"/>
    </source>
</evidence>
<dbReference type="Gene3D" id="2.30.30.60">
    <property type="match status" value="1"/>
</dbReference>
<feature type="transmembrane region" description="Helical" evidence="9">
    <location>
        <begin position="453"/>
        <end position="474"/>
    </location>
</feature>
<evidence type="ECO:0000313" key="14">
    <source>
        <dbReference type="Proteomes" id="UP000494245"/>
    </source>
</evidence>
<feature type="transmembrane region" description="Helical" evidence="9">
    <location>
        <begin position="277"/>
        <end position="296"/>
    </location>
</feature>
<evidence type="ECO:0000313" key="13">
    <source>
        <dbReference type="EMBL" id="GFK93611.1"/>
    </source>
</evidence>
<evidence type="ECO:0000256" key="4">
    <source>
        <dbReference type="ARBA" id="ARBA00022692"/>
    </source>
</evidence>
<feature type="domain" description="Mechanosensitive ion channel MscS C-terminal" evidence="12">
    <location>
        <begin position="703"/>
        <end position="784"/>
    </location>
</feature>
<evidence type="ECO:0000256" key="8">
    <source>
        <dbReference type="SAM" id="MobiDB-lite"/>
    </source>
</evidence>
<keyword evidence="7" id="KW-0175">Coiled coil</keyword>
<dbReference type="InterPro" id="IPR011066">
    <property type="entry name" value="MscS_channel_C_sf"/>
</dbReference>
<proteinExistence type="inferred from homology"/>
<dbReference type="SUPFAM" id="SSF50182">
    <property type="entry name" value="Sm-like ribonucleoproteins"/>
    <property type="match status" value="1"/>
</dbReference>
<dbReference type="Pfam" id="PF00924">
    <property type="entry name" value="MS_channel_2nd"/>
    <property type="match status" value="1"/>
</dbReference>
<dbReference type="Proteomes" id="UP000494245">
    <property type="component" value="Unassembled WGS sequence"/>
</dbReference>
<feature type="transmembrane region" description="Helical" evidence="9">
    <location>
        <begin position="604"/>
        <end position="625"/>
    </location>
</feature>
<evidence type="ECO:0000256" key="3">
    <source>
        <dbReference type="ARBA" id="ARBA00022475"/>
    </source>
</evidence>
<evidence type="ECO:0000256" key="2">
    <source>
        <dbReference type="ARBA" id="ARBA00008017"/>
    </source>
</evidence>
<dbReference type="GO" id="GO:0008381">
    <property type="term" value="F:mechanosensitive monoatomic ion channel activity"/>
    <property type="evidence" value="ECO:0007669"/>
    <property type="project" value="UniProtKB-ARBA"/>
</dbReference>
<gene>
    <name evidence="13" type="primary">mscK_1</name>
    <name evidence="13" type="ORF">NNJEOMEG_01445</name>
</gene>
<dbReference type="GO" id="GO:0005886">
    <property type="term" value="C:plasma membrane"/>
    <property type="evidence" value="ECO:0007669"/>
    <property type="project" value="UniProtKB-SubCell"/>
</dbReference>
<protein>
    <submittedName>
        <fullName evidence="13">Mechanosensitive channel MscK</fullName>
    </submittedName>
</protein>
<comment type="similarity">
    <text evidence="2">Belongs to the MscS (TC 1.A.23) family.</text>
</comment>
<dbReference type="EMBL" id="BLTE01000005">
    <property type="protein sequence ID" value="GFK93611.1"/>
    <property type="molecule type" value="Genomic_DNA"/>
</dbReference>
<feature type="coiled-coil region" evidence="7">
    <location>
        <begin position="142"/>
        <end position="169"/>
    </location>
</feature>
<reference evidence="13 14" key="2">
    <citation type="submission" date="2020-05" db="EMBL/GenBank/DDBJ databases">
        <title>Draft genome sequence of Desulfovibrio sp. strainFSS-1.</title>
        <authorList>
            <person name="Shimoshige H."/>
            <person name="Kobayashi H."/>
            <person name="Maekawa T."/>
        </authorList>
    </citation>
    <scope>NUCLEOTIDE SEQUENCE [LARGE SCALE GENOMIC DNA]</scope>
    <source>
        <strain evidence="13 14">SIID29052-01</strain>
    </source>
</reference>
<dbReference type="InterPro" id="IPR010920">
    <property type="entry name" value="LSM_dom_sf"/>
</dbReference>
<feature type="transmembrane region" description="Helical" evidence="9">
    <location>
        <begin position="427"/>
        <end position="447"/>
    </location>
</feature>
<feature type="region of interest" description="Disordered" evidence="8">
    <location>
        <begin position="28"/>
        <end position="58"/>
    </location>
</feature>
<feature type="transmembrane region" description="Helical" evidence="9">
    <location>
        <begin position="398"/>
        <end position="415"/>
    </location>
</feature>